<dbReference type="AlphaFoldDB" id="A0A068RBR3"/>
<dbReference type="EMBL" id="FR904233">
    <property type="protein sequence ID" value="CDG47948.1"/>
    <property type="molecule type" value="Genomic_DNA"/>
</dbReference>
<evidence type="ECO:0000313" key="1">
    <source>
        <dbReference type="EMBL" id="CDG47948.1"/>
    </source>
</evidence>
<protein>
    <submittedName>
        <fullName evidence="1">Uncharacterized protein</fullName>
    </submittedName>
</protein>
<reference evidence="1" key="2">
    <citation type="journal article" date="2014" name="Genome Biol. Evol.">
        <title>Settling down: the genome of Serratia symbiotica from the aphid Cinara tujafilina zooms in on the process of accommodation to a cooperative intracellular life.</title>
        <authorList>
            <person name="Manzano-Marin A."/>
            <person name="Latorre A."/>
        </authorList>
    </citation>
    <scope>NUCLEOTIDE SEQUENCE</scope>
    <source>
        <strain evidence="1">SCt-VLC</strain>
    </source>
</reference>
<gene>
    <name evidence="1" type="ORF">SCTVLC_1234</name>
</gene>
<reference evidence="1" key="1">
    <citation type="submission" date="2013-06" db="EMBL/GenBank/DDBJ databases">
        <authorList>
            <person name="Mazano-Marin A."/>
        </authorList>
    </citation>
    <scope>NUCLEOTIDE SEQUENCE</scope>
    <source>
        <strain evidence="1">SCt-VLC</strain>
    </source>
</reference>
<accession>A0A068RBR3</accession>
<proteinExistence type="predicted"/>
<sequence length="42" mass="4728">MMMVLPLWYTQMPLAMFVPIVRISKSPSPRGFVSGSRSNRAS</sequence>
<name>A0A068RBR3_9GAMM</name>
<organism evidence="1">
    <name type="scientific">Serratia symbiotica SCt-VLC</name>
    <dbReference type="NCBI Taxonomy" id="1347341"/>
    <lineage>
        <taxon>Bacteria</taxon>
        <taxon>Pseudomonadati</taxon>
        <taxon>Pseudomonadota</taxon>
        <taxon>Gammaproteobacteria</taxon>
        <taxon>Enterobacterales</taxon>
        <taxon>Yersiniaceae</taxon>
        <taxon>Serratia</taxon>
        <taxon>Serratia symbiotica</taxon>
    </lineage>
</organism>